<evidence type="ECO:0000313" key="3">
    <source>
        <dbReference type="EMBL" id="KWS04236.1"/>
    </source>
</evidence>
<comment type="caution">
    <text evidence="3">The sequence shown here is derived from an EMBL/GenBank/DDBJ whole genome shotgun (WGS) entry which is preliminary data.</text>
</comment>
<reference evidence="3 4" key="1">
    <citation type="journal article" date="2014" name="Genome Announc.">
        <title>Draft Genome Sequence of Lysobacter capsici AZ78, a Bacterium Antagonistic to Plant-Pathogenic Oomycetes.</title>
        <authorList>
            <person name="Puopolo G."/>
            <person name="Sonego P."/>
            <person name="Engelen K."/>
            <person name="Pertot I."/>
        </authorList>
    </citation>
    <scope>NUCLEOTIDE SEQUENCE [LARGE SCALE GENOMIC DNA]</scope>
    <source>
        <strain evidence="3 4">AZ78</strain>
    </source>
</reference>
<dbReference type="EMBL" id="JAJA02000001">
    <property type="protein sequence ID" value="KWS04236.1"/>
    <property type="molecule type" value="Genomic_DNA"/>
</dbReference>
<organism evidence="3 4">
    <name type="scientific">Lysobacter capsici AZ78</name>
    <dbReference type="NCBI Taxonomy" id="1444315"/>
    <lineage>
        <taxon>Bacteria</taxon>
        <taxon>Pseudomonadati</taxon>
        <taxon>Pseudomonadota</taxon>
        <taxon>Gammaproteobacteria</taxon>
        <taxon>Lysobacterales</taxon>
        <taxon>Lysobacteraceae</taxon>
        <taxon>Lysobacter</taxon>
    </lineage>
</organism>
<evidence type="ECO:0000256" key="1">
    <source>
        <dbReference type="SAM" id="MobiDB-lite"/>
    </source>
</evidence>
<feature type="region of interest" description="Disordered" evidence="1">
    <location>
        <begin position="1"/>
        <end position="23"/>
    </location>
</feature>
<dbReference type="Proteomes" id="UP000023435">
    <property type="component" value="Unassembled WGS sequence"/>
</dbReference>
<evidence type="ECO:0000259" key="2">
    <source>
        <dbReference type="Pfam" id="PF14467"/>
    </source>
</evidence>
<gene>
    <name evidence="3" type="ORF">AZ78_1785</name>
</gene>
<dbReference type="Pfam" id="PF14467">
    <property type="entry name" value="DUF4426"/>
    <property type="match status" value="1"/>
</dbReference>
<sequence>MLAVLAGCGREPSARQPDGNAARSEEVVRAGDVSIRASAIQTGQLSPAIAQRYGAAHDARTVLVVVSLRKGDDATSVSLPAKVTIDVGDLLGRKQQVVVREMRDGELLDYVGVATVSPPDTLRFEVTVVGEDGKRHVLKFNRDFF</sequence>
<dbReference type="AlphaFoldDB" id="A0A125MMR6"/>
<protein>
    <recommendedName>
        <fullName evidence="2">DUF4426 domain-containing protein</fullName>
    </recommendedName>
</protein>
<accession>A0A125MMR6</accession>
<dbReference type="InterPro" id="IPR025218">
    <property type="entry name" value="DUF4426"/>
</dbReference>
<proteinExistence type="predicted"/>
<feature type="domain" description="DUF4426" evidence="2">
    <location>
        <begin position="29"/>
        <end position="145"/>
    </location>
</feature>
<evidence type="ECO:0000313" key="4">
    <source>
        <dbReference type="Proteomes" id="UP000023435"/>
    </source>
</evidence>
<keyword evidence="4" id="KW-1185">Reference proteome</keyword>
<dbReference type="Gene3D" id="2.60.40.3340">
    <property type="entry name" value="Domain of unknown function DUF4426"/>
    <property type="match status" value="1"/>
</dbReference>
<name>A0A125MMR6_9GAMM</name>